<evidence type="ECO:0000256" key="4">
    <source>
        <dbReference type="ARBA" id="ARBA00022980"/>
    </source>
</evidence>
<proteinExistence type="inferred from homology"/>
<dbReference type="HAMAP" id="MF_01337_B">
    <property type="entry name" value="Ribosomal_uL18_B"/>
    <property type="match status" value="1"/>
</dbReference>
<evidence type="ECO:0000256" key="2">
    <source>
        <dbReference type="ARBA" id="ARBA00022730"/>
    </source>
</evidence>
<dbReference type="GO" id="GO:0005840">
    <property type="term" value="C:ribosome"/>
    <property type="evidence" value="ECO:0007669"/>
    <property type="project" value="UniProtKB-KW"/>
</dbReference>
<keyword evidence="2" id="KW-0699">rRNA-binding</keyword>
<dbReference type="CDD" id="cd00432">
    <property type="entry name" value="Ribosomal_L18_L5e"/>
    <property type="match status" value="1"/>
</dbReference>
<dbReference type="InterPro" id="IPR005484">
    <property type="entry name" value="Ribosomal_uL18_bac/plant/anim"/>
</dbReference>
<sequence>MSLSFFQSAVVPSQQLQLQVGIGLSFPRLQRVQSLVVEAKAKTRQEDRIARHSRIRKKVEGTPERPRLSVFRSNKHLYVQVIDDTKMRTLAAASTMQKAISEEFSYTSGPTLEVAKKIGEVIAKTCLEKGITKVAFDRGGYPYHGRVEAIADAAREHGLKF</sequence>
<dbReference type="GO" id="GO:0006412">
    <property type="term" value="P:translation"/>
    <property type="evidence" value="ECO:0007669"/>
    <property type="project" value="InterPro"/>
</dbReference>
<dbReference type="EMBL" id="KE343370">
    <property type="protein sequence ID" value="EXB26141.1"/>
    <property type="molecule type" value="Genomic_DNA"/>
</dbReference>
<dbReference type="GO" id="GO:1990904">
    <property type="term" value="C:ribonucleoprotein complex"/>
    <property type="evidence" value="ECO:0007669"/>
    <property type="project" value="UniProtKB-KW"/>
</dbReference>
<evidence type="ECO:0000256" key="3">
    <source>
        <dbReference type="ARBA" id="ARBA00022884"/>
    </source>
</evidence>
<dbReference type="OrthoDB" id="1932324at2759"/>
<keyword evidence="4 8" id="KW-0689">Ribosomal protein</keyword>
<dbReference type="GO" id="GO:0005737">
    <property type="term" value="C:cytoplasm"/>
    <property type="evidence" value="ECO:0007669"/>
    <property type="project" value="UniProtKB-ARBA"/>
</dbReference>
<reference evidence="9" key="1">
    <citation type="submission" date="2013-01" db="EMBL/GenBank/DDBJ databases">
        <title>Draft Genome Sequence of a Mulberry Tree, Morus notabilis C.K. Schneid.</title>
        <authorList>
            <person name="He N."/>
            <person name="Zhao S."/>
        </authorList>
    </citation>
    <scope>NUCLEOTIDE SEQUENCE</scope>
</reference>
<dbReference type="InterPro" id="IPR057268">
    <property type="entry name" value="Ribosomal_L18"/>
</dbReference>
<dbReference type="KEGG" id="mnt:21393749"/>
<gene>
    <name evidence="8" type="ORF">L484_010458</name>
</gene>
<dbReference type="SUPFAM" id="SSF53137">
    <property type="entry name" value="Translational machinery components"/>
    <property type="match status" value="1"/>
</dbReference>
<dbReference type="GO" id="GO:0003735">
    <property type="term" value="F:structural constituent of ribosome"/>
    <property type="evidence" value="ECO:0007669"/>
    <property type="project" value="InterPro"/>
</dbReference>
<evidence type="ECO:0000256" key="7">
    <source>
        <dbReference type="ARBA" id="ARBA00082729"/>
    </source>
</evidence>
<evidence type="ECO:0000256" key="1">
    <source>
        <dbReference type="ARBA" id="ARBA00007116"/>
    </source>
</evidence>
<protein>
    <recommendedName>
        <fullName evidence="6">Large ribosomal subunit protein uL18c</fullName>
    </recommendedName>
    <alternativeName>
        <fullName evidence="7">CL18</fullName>
    </alternativeName>
</protein>
<keyword evidence="9" id="KW-1185">Reference proteome</keyword>
<dbReference type="PANTHER" id="PTHR12899">
    <property type="entry name" value="39S RIBOSOMAL PROTEIN L18, MITOCHONDRIAL"/>
    <property type="match status" value="1"/>
</dbReference>
<evidence type="ECO:0000256" key="6">
    <source>
        <dbReference type="ARBA" id="ARBA00035303"/>
    </source>
</evidence>
<dbReference type="GO" id="GO:0008097">
    <property type="term" value="F:5S rRNA binding"/>
    <property type="evidence" value="ECO:0007669"/>
    <property type="project" value="TreeGrafter"/>
</dbReference>
<organism evidence="8 9">
    <name type="scientific">Morus notabilis</name>
    <dbReference type="NCBI Taxonomy" id="981085"/>
    <lineage>
        <taxon>Eukaryota</taxon>
        <taxon>Viridiplantae</taxon>
        <taxon>Streptophyta</taxon>
        <taxon>Embryophyta</taxon>
        <taxon>Tracheophyta</taxon>
        <taxon>Spermatophyta</taxon>
        <taxon>Magnoliopsida</taxon>
        <taxon>eudicotyledons</taxon>
        <taxon>Gunneridae</taxon>
        <taxon>Pentapetalae</taxon>
        <taxon>rosids</taxon>
        <taxon>fabids</taxon>
        <taxon>Rosales</taxon>
        <taxon>Moraceae</taxon>
        <taxon>Moreae</taxon>
        <taxon>Morus</taxon>
    </lineage>
</organism>
<dbReference type="Proteomes" id="UP000030645">
    <property type="component" value="Unassembled WGS sequence"/>
</dbReference>
<dbReference type="STRING" id="981085.W9QXJ8"/>
<dbReference type="Pfam" id="PF00861">
    <property type="entry name" value="Ribosomal_L18p"/>
    <property type="match status" value="1"/>
</dbReference>
<comment type="similarity">
    <text evidence="1">Belongs to the universal ribosomal protein uL18 family.</text>
</comment>
<keyword evidence="5" id="KW-0687">Ribonucleoprotein</keyword>
<dbReference type="eggNOG" id="KOG1870">
    <property type="taxonomic scope" value="Eukaryota"/>
</dbReference>
<dbReference type="FunFam" id="3.30.420.100:FF:000001">
    <property type="entry name" value="50S ribosomal protein L18"/>
    <property type="match status" value="1"/>
</dbReference>
<accession>W9QXJ8</accession>
<dbReference type="AlphaFoldDB" id="W9QXJ8"/>
<dbReference type="NCBIfam" id="TIGR00060">
    <property type="entry name" value="L18_bact"/>
    <property type="match status" value="1"/>
</dbReference>
<dbReference type="InterPro" id="IPR004389">
    <property type="entry name" value="Ribosomal_uL18_bac-type"/>
</dbReference>
<keyword evidence="3" id="KW-0694">RNA-binding</keyword>
<dbReference type="PANTHER" id="PTHR12899:SF3">
    <property type="entry name" value="LARGE RIBOSOMAL SUBUNIT PROTEIN UL18M"/>
    <property type="match status" value="1"/>
</dbReference>
<evidence type="ECO:0000313" key="8">
    <source>
        <dbReference type="EMBL" id="EXB26141.1"/>
    </source>
</evidence>
<name>W9QXJ8_9ROSA</name>
<dbReference type="Gene3D" id="3.30.420.100">
    <property type="match status" value="1"/>
</dbReference>
<evidence type="ECO:0000256" key="5">
    <source>
        <dbReference type="ARBA" id="ARBA00023274"/>
    </source>
</evidence>
<evidence type="ECO:0000313" key="9">
    <source>
        <dbReference type="Proteomes" id="UP000030645"/>
    </source>
</evidence>